<keyword evidence="6 8" id="KW-1133">Transmembrane helix</keyword>
<evidence type="ECO:0000256" key="8">
    <source>
        <dbReference type="SAM" id="Phobius"/>
    </source>
</evidence>
<dbReference type="Pfam" id="PF01032">
    <property type="entry name" value="FecCD"/>
    <property type="match status" value="1"/>
</dbReference>
<sequence>MTIKASHTVWAAVIALALAFVFVRSGFDFEYVIPKRLERLATMVIGGICVAWSAITFQSLTGNRILTPAIMGYEAVYLLFQTLLMLMLGTHSLMVLGEHGNAALSILLMLGYSWTLHRWLFRDDRDNVYFLLLVGLVLTMVITTFTQFVQLKMSPGEFSILMGYSQATFGNANATQLLYATLIVATICLVGLKSLPMLDVLLLGREQAISLGIDYRRCVQRQLFLIAALVAVSTSLLGPTAFMGIFVANTAYALAGTYRHRVTLPLGCAIAIALFILAQLLVEHLFNYTTTVGILVNLVCGAYFLSLMVRKRGAA</sequence>
<evidence type="ECO:0000256" key="2">
    <source>
        <dbReference type="ARBA" id="ARBA00007935"/>
    </source>
</evidence>
<protein>
    <submittedName>
        <fullName evidence="9">Iron chelate uptake ABC transporter family permease subunit</fullName>
    </submittedName>
</protein>
<keyword evidence="7 8" id="KW-0472">Membrane</keyword>
<evidence type="ECO:0000256" key="1">
    <source>
        <dbReference type="ARBA" id="ARBA00004651"/>
    </source>
</evidence>
<feature type="transmembrane region" description="Helical" evidence="8">
    <location>
        <begin position="41"/>
        <end position="63"/>
    </location>
</feature>
<dbReference type="InterPro" id="IPR000522">
    <property type="entry name" value="ABC_transptr_permease_BtuC"/>
</dbReference>
<dbReference type="EMBL" id="RRZD01000001">
    <property type="protein sequence ID" value="MBE0398872.1"/>
    <property type="molecule type" value="Genomic_DNA"/>
</dbReference>
<gene>
    <name evidence="9" type="ORF">EI168_01955</name>
</gene>
<evidence type="ECO:0000313" key="10">
    <source>
        <dbReference type="Proteomes" id="UP001645039"/>
    </source>
</evidence>
<comment type="similarity">
    <text evidence="2">Belongs to the binding-protein-dependent transport system permease family. FecCD subfamily.</text>
</comment>
<evidence type="ECO:0000256" key="6">
    <source>
        <dbReference type="ARBA" id="ARBA00022989"/>
    </source>
</evidence>
<feature type="transmembrane region" description="Helical" evidence="8">
    <location>
        <begin position="102"/>
        <end position="121"/>
    </location>
</feature>
<dbReference type="SUPFAM" id="SSF81345">
    <property type="entry name" value="ABC transporter involved in vitamin B12 uptake, BtuC"/>
    <property type="match status" value="1"/>
</dbReference>
<evidence type="ECO:0000256" key="3">
    <source>
        <dbReference type="ARBA" id="ARBA00022448"/>
    </source>
</evidence>
<dbReference type="RefSeq" id="WP_096277264.1">
    <property type="nucleotide sequence ID" value="NZ_CBCSBM010000003.1"/>
</dbReference>
<keyword evidence="5 8" id="KW-0812">Transmembrane</keyword>
<dbReference type="PANTHER" id="PTHR30472">
    <property type="entry name" value="FERRIC ENTEROBACTIN TRANSPORT SYSTEM PERMEASE PROTEIN"/>
    <property type="match status" value="1"/>
</dbReference>
<evidence type="ECO:0000256" key="5">
    <source>
        <dbReference type="ARBA" id="ARBA00022692"/>
    </source>
</evidence>
<evidence type="ECO:0000313" key="9">
    <source>
        <dbReference type="EMBL" id="MBE0398872.1"/>
    </source>
</evidence>
<reference evidence="9 10" key="1">
    <citation type="submission" date="2020-07" db="EMBL/GenBank/DDBJ databases">
        <title>Halophilic bacteria isolated from french cheeses.</title>
        <authorList>
            <person name="Kothe C.I."/>
            <person name="Farah-Kraiem B."/>
            <person name="Renault P."/>
            <person name="Dridi B."/>
        </authorList>
    </citation>
    <scope>NUCLEOTIDE SEQUENCE [LARGE SCALE GENOMIC DNA]</scope>
    <source>
        <strain evidence="9 10">FME1</strain>
    </source>
</reference>
<proteinExistence type="inferred from homology"/>
<feature type="transmembrane region" description="Helical" evidence="8">
    <location>
        <begin position="128"/>
        <end position="149"/>
    </location>
</feature>
<feature type="transmembrane region" description="Helical" evidence="8">
    <location>
        <begin position="75"/>
        <end position="96"/>
    </location>
</feature>
<dbReference type="PANTHER" id="PTHR30472:SF19">
    <property type="entry name" value="PETROBACTIN IMPORT SYSTEM PERMEASE PROTEIN YCLO"/>
    <property type="match status" value="1"/>
</dbReference>
<feature type="transmembrane region" description="Helical" evidence="8">
    <location>
        <begin position="260"/>
        <end position="278"/>
    </location>
</feature>
<evidence type="ECO:0000256" key="4">
    <source>
        <dbReference type="ARBA" id="ARBA00022475"/>
    </source>
</evidence>
<dbReference type="Gene3D" id="1.10.3470.10">
    <property type="entry name" value="ABC transporter involved in vitamin B12 uptake, BtuC"/>
    <property type="match status" value="1"/>
</dbReference>
<keyword evidence="10" id="KW-1185">Reference proteome</keyword>
<comment type="caution">
    <text evidence="9">The sequence shown here is derived from an EMBL/GenBank/DDBJ whole genome shotgun (WGS) entry which is preliminary data.</text>
</comment>
<comment type="subcellular location">
    <subcellularLocation>
        <location evidence="1">Cell membrane</location>
        <topology evidence="1">Multi-pass membrane protein</topology>
    </subcellularLocation>
</comment>
<feature type="transmembrane region" description="Helical" evidence="8">
    <location>
        <begin position="223"/>
        <end position="248"/>
    </location>
</feature>
<keyword evidence="3" id="KW-0813">Transport</keyword>
<feature type="transmembrane region" description="Helical" evidence="8">
    <location>
        <begin position="285"/>
        <end position="305"/>
    </location>
</feature>
<keyword evidence="4" id="KW-1003">Cell membrane</keyword>
<dbReference type="InterPro" id="IPR037294">
    <property type="entry name" value="ABC_BtuC-like"/>
</dbReference>
<evidence type="ECO:0000256" key="7">
    <source>
        <dbReference type="ARBA" id="ARBA00023136"/>
    </source>
</evidence>
<organism evidence="9 10">
    <name type="scientific">Halomonas casei</name>
    <dbReference type="NCBI Taxonomy" id="2742613"/>
    <lineage>
        <taxon>Bacteria</taxon>
        <taxon>Pseudomonadati</taxon>
        <taxon>Pseudomonadota</taxon>
        <taxon>Gammaproteobacteria</taxon>
        <taxon>Oceanospirillales</taxon>
        <taxon>Halomonadaceae</taxon>
        <taxon>Halomonas</taxon>
    </lineage>
</organism>
<feature type="transmembrane region" description="Helical" evidence="8">
    <location>
        <begin position="177"/>
        <end position="202"/>
    </location>
</feature>
<name>A0ABR9EZA8_9GAMM</name>
<accession>A0ABR9EZA8</accession>
<dbReference type="Proteomes" id="UP001645039">
    <property type="component" value="Unassembled WGS sequence"/>
</dbReference>